<protein>
    <recommendedName>
        <fullName evidence="2 6">Orotate phosphoribosyltransferase</fullName>
        <shortName evidence="6">OPRT</shortName>
        <shortName evidence="6">OPRTase</shortName>
        <ecNumber evidence="2 6">2.4.2.10</ecNumber>
    </recommendedName>
</protein>
<dbReference type="KEGG" id="kmn:HW532_14570"/>
<evidence type="ECO:0000256" key="5">
    <source>
        <dbReference type="ARBA" id="ARBA00022975"/>
    </source>
</evidence>
<dbReference type="InterPro" id="IPR000836">
    <property type="entry name" value="PRTase_dom"/>
</dbReference>
<feature type="binding site" evidence="6">
    <location>
        <position position="108"/>
    </location>
    <ligand>
        <name>5-phospho-alpha-D-ribose 1-diphosphate</name>
        <dbReference type="ChEBI" id="CHEBI:58017"/>
        <note>ligand shared between dimeric partners</note>
    </ligand>
</feature>
<feature type="binding site" description="in other chain" evidence="6">
    <location>
        <begin position="132"/>
        <end position="140"/>
    </location>
    <ligand>
        <name>5-phospho-alpha-D-ribose 1-diphosphate</name>
        <dbReference type="ChEBI" id="CHEBI:58017"/>
        <note>ligand shared between dimeric partners</note>
    </ligand>
</feature>
<dbReference type="EMBL" id="CP058214">
    <property type="protein sequence ID" value="QPC43801.1"/>
    <property type="molecule type" value="Genomic_DNA"/>
</dbReference>
<evidence type="ECO:0000259" key="7">
    <source>
        <dbReference type="Pfam" id="PF00156"/>
    </source>
</evidence>
<dbReference type="HAMAP" id="MF_01208">
    <property type="entry name" value="PyrE"/>
    <property type="match status" value="1"/>
</dbReference>
<evidence type="ECO:0000256" key="1">
    <source>
        <dbReference type="ARBA" id="ARBA00004889"/>
    </source>
</evidence>
<evidence type="ECO:0000256" key="2">
    <source>
        <dbReference type="ARBA" id="ARBA00011971"/>
    </source>
</evidence>
<reference evidence="8 9" key="1">
    <citation type="submission" date="2020-06" db="EMBL/GenBank/DDBJ databases">
        <title>Genome sequence of 2 isolates from Red Sea Mangroves.</title>
        <authorList>
            <person name="Sefrji F."/>
            <person name="Michoud G."/>
            <person name="Merlino G."/>
            <person name="Daffonchio D."/>
        </authorList>
    </citation>
    <scope>NUCLEOTIDE SEQUENCE [LARGE SCALE GENOMIC DNA]</scope>
    <source>
        <strain evidence="8 9">R1DC25</strain>
    </source>
</reference>
<comment type="catalytic activity">
    <reaction evidence="6">
        <text>orotidine 5'-phosphate + diphosphate = orotate + 5-phospho-alpha-D-ribose 1-diphosphate</text>
        <dbReference type="Rhea" id="RHEA:10380"/>
        <dbReference type="ChEBI" id="CHEBI:30839"/>
        <dbReference type="ChEBI" id="CHEBI:33019"/>
        <dbReference type="ChEBI" id="CHEBI:57538"/>
        <dbReference type="ChEBI" id="CHEBI:58017"/>
        <dbReference type="EC" id="2.4.2.10"/>
    </reaction>
</comment>
<dbReference type="SUPFAM" id="SSF53271">
    <property type="entry name" value="PRTase-like"/>
    <property type="match status" value="1"/>
</dbReference>
<gene>
    <name evidence="6" type="primary">pyrE</name>
    <name evidence="8" type="ORF">HW532_14570</name>
</gene>
<organism evidence="8 9">
    <name type="scientific">Kaustia mangrovi</name>
    <dbReference type="NCBI Taxonomy" id="2593653"/>
    <lineage>
        <taxon>Bacteria</taxon>
        <taxon>Pseudomonadati</taxon>
        <taxon>Pseudomonadota</taxon>
        <taxon>Alphaproteobacteria</taxon>
        <taxon>Hyphomicrobiales</taxon>
        <taxon>Parvibaculaceae</taxon>
        <taxon>Kaustia</taxon>
    </lineage>
</organism>
<keyword evidence="4 6" id="KW-0808">Transferase</keyword>
<proteinExistence type="inferred from homology"/>
<dbReference type="InterPro" id="IPR029057">
    <property type="entry name" value="PRTase-like"/>
</dbReference>
<keyword evidence="5 6" id="KW-0665">Pyrimidine biosynthesis</keyword>
<evidence type="ECO:0000256" key="3">
    <source>
        <dbReference type="ARBA" id="ARBA00022676"/>
    </source>
</evidence>
<name>A0A7S8HCN2_9HYPH</name>
<dbReference type="GO" id="GO:0019856">
    <property type="term" value="P:pyrimidine nucleobase biosynthetic process"/>
    <property type="evidence" value="ECO:0007669"/>
    <property type="project" value="TreeGrafter"/>
</dbReference>
<dbReference type="Proteomes" id="UP000593594">
    <property type="component" value="Chromosome"/>
</dbReference>
<comment type="caution">
    <text evidence="6">Lacks conserved residue(s) required for the propagation of feature annotation.</text>
</comment>
<dbReference type="GO" id="GO:0000287">
    <property type="term" value="F:magnesium ion binding"/>
    <property type="evidence" value="ECO:0007669"/>
    <property type="project" value="UniProtKB-UniRule"/>
</dbReference>
<dbReference type="EC" id="2.4.2.10" evidence="2 6"/>
<evidence type="ECO:0000313" key="9">
    <source>
        <dbReference type="Proteomes" id="UP000593594"/>
    </source>
</evidence>
<dbReference type="InterPro" id="IPR023031">
    <property type="entry name" value="OPRT"/>
</dbReference>
<sequence length="194" mass="20653">MNAKTDTAARERLKAIIREKSFRDGVDITLASGRKSDFYFNMKPTMLDPEGAALLAELVLDALGPDRPDYVGGLEMGAVPIVSWTTAASHRRGVPVAAFFVRKKAKEHGARLLIEGLGPDETIEGCRVVVVEDVTTTGESALKAVDAVRAAGGEVVRVLTLVDRQEGADETMAKAGMPFSALFTAAEFRTASGS</sequence>
<comment type="pathway">
    <text evidence="1 6">Pyrimidine metabolism; UMP biosynthesis via de novo pathway; UMP from orotate: step 1/2.</text>
</comment>
<accession>A0A7S8HCN2</accession>
<comment type="similarity">
    <text evidence="6">Belongs to the purine/pyrimidine phosphoribosyltransferase family. PyrE subfamily.</text>
</comment>
<keyword evidence="6" id="KW-0460">Magnesium</keyword>
<dbReference type="NCBIfam" id="TIGR00336">
    <property type="entry name" value="pyrE"/>
    <property type="match status" value="1"/>
</dbReference>
<feature type="binding site" evidence="6">
    <location>
        <position position="136"/>
    </location>
    <ligand>
        <name>orotate</name>
        <dbReference type="ChEBI" id="CHEBI:30839"/>
    </ligand>
</feature>
<dbReference type="RefSeq" id="WP_213161165.1">
    <property type="nucleotide sequence ID" value="NZ_CP058214.1"/>
</dbReference>
<dbReference type="PANTHER" id="PTHR19278">
    <property type="entry name" value="OROTATE PHOSPHORIBOSYLTRANSFERASE"/>
    <property type="match status" value="1"/>
</dbReference>
<evidence type="ECO:0000256" key="6">
    <source>
        <dbReference type="HAMAP-Rule" id="MF_01208"/>
    </source>
</evidence>
<dbReference type="CDD" id="cd06223">
    <property type="entry name" value="PRTases_typeI"/>
    <property type="match status" value="1"/>
</dbReference>
<feature type="binding site" evidence="6">
    <location>
        <position position="102"/>
    </location>
    <ligand>
        <name>5-phospho-alpha-D-ribose 1-diphosphate</name>
        <dbReference type="ChEBI" id="CHEBI:58017"/>
        <note>ligand shared between dimeric partners</note>
    </ligand>
</feature>
<dbReference type="GO" id="GO:0004588">
    <property type="term" value="F:orotate phosphoribosyltransferase activity"/>
    <property type="evidence" value="ECO:0007669"/>
    <property type="project" value="UniProtKB-UniRule"/>
</dbReference>
<evidence type="ECO:0000256" key="4">
    <source>
        <dbReference type="ARBA" id="ARBA00022679"/>
    </source>
</evidence>
<dbReference type="PANTHER" id="PTHR19278:SF9">
    <property type="entry name" value="URIDINE 5'-MONOPHOSPHATE SYNTHASE"/>
    <property type="match status" value="1"/>
</dbReference>
<feature type="binding site" evidence="6">
    <location>
        <position position="106"/>
    </location>
    <ligand>
        <name>5-phospho-alpha-D-ribose 1-diphosphate</name>
        <dbReference type="ChEBI" id="CHEBI:58017"/>
        <note>ligand shared between dimeric partners</note>
    </ligand>
</feature>
<dbReference type="InterPro" id="IPR004467">
    <property type="entry name" value="Or_phspho_trans_dom"/>
</dbReference>
<dbReference type="UniPathway" id="UPA00070">
    <property type="reaction ID" value="UER00119"/>
</dbReference>
<keyword evidence="3 6" id="KW-0328">Glycosyltransferase</keyword>
<evidence type="ECO:0000313" key="8">
    <source>
        <dbReference type="EMBL" id="QPC43801.1"/>
    </source>
</evidence>
<feature type="binding site" description="in other chain" evidence="6">
    <location>
        <position position="103"/>
    </location>
    <ligand>
        <name>5-phospho-alpha-D-ribose 1-diphosphate</name>
        <dbReference type="ChEBI" id="CHEBI:58017"/>
        <note>ligand shared between dimeric partners</note>
    </ligand>
</feature>
<dbReference type="AlphaFoldDB" id="A0A7S8HCN2"/>
<comment type="subunit">
    <text evidence="6">Homodimer.</text>
</comment>
<keyword evidence="9" id="KW-1185">Reference proteome</keyword>
<dbReference type="Pfam" id="PF00156">
    <property type="entry name" value="Pribosyltran"/>
    <property type="match status" value="1"/>
</dbReference>
<dbReference type="Gene3D" id="3.40.50.2020">
    <property type="match status" value="1"/>
</dbReference>
<comment type="function">
    <text evidence="6">Catalyzes the transfer of a ribosyl phosphate group from 5-phosphoribose 1-diphosphate to orotate, leading to the formation of orotidine monophosphate (OMP).</text>
</comment>
<comment type="cofactor">
    <cofactor evidence="6">
        <name>Mg(2+)</name>
        <dbReference type="ChEBI" id="CHEBI:18420"/>
    </cofactor>
</comment>
<feature type="domain" description="Phosphoribosyltransferase" evidence="7">
    <location>
        <begin position="52"/>
        <end position="171"/>
    </location>
</feature>
<feature type="binding site" evidence="6">
    <location>
        <position position="164"/>
    </location>
    <ligand>
        <name>orotate</name>
        <dbReference type="ChEBI" id="CHEBI:30839"/>
    </ligand>
</feature>
<dbReference type="GO" id="GO:0044205">
    <property type="term" value="P:'de novo' UMP biosynthetic process"/>
    <property type="evidence" value="ECO:0007669"/>
    <property type="project" value="UniProtKB-UniRule"/>
</dbReference>